<dbReference type="Proteomes" id="UP000325313">
    <property type="component" value="Unassembled WGS sequence"/>
</dbReference>
<protein>
    <submittedName>
        <fullName evidence="1">Uncharacterized protein</fullName>
    </submittedName>
</protein>
<dbReference type="EMBL" id="VDEP01000308">
    <property type="protein sequence ID" value="KAA1107007.1"/>
    <property type="molecule type" value="Genomic_DNA"/>
</dbReference>
<evidence type="ECO:0000313" key="2">
    <source>
        <dbReference type="Proteomes" id="UP000325313"/>
    </source>
</evidence>
<comment type="caution">
    <text evidence="1">The sequence shown here is derived from an EMBL/GenBank/DDBJ whole genome shotgun (WGS) entry which is preliminary data.</text>
</comment>
<gene>
    <name evidence="1" type="ORF">PGTUg99_023288</name>
</gene>
<accession>A0A5B0Q1K0</accession>
<evidence type="ECO:0000313" key="1">
    <source>
        <dbReference type="EMBL" id="KAA1107007.1"/>
    </source>
</evidence>
<name>A0A5B0Q1K0_PUCGR</name>
<sequence>MRLILLTERHEMQGVLAEFKCAFSNNFRGCRRGFDRGCTNAWGLEGLKYVLMKKCFLGPFGILLPTCFSSVPPTQIDSVLWISKESGVLWV</sequence>
<dbReference type="AlphaFoldDB" id="A0A5B0Q1K0"/>
<organism evidence="1 2">
    <name type="scientific">Puccinia graminis f. sp. tritici</name>
    <dbReference type="NCBI Taxonomy" id="56615"/>
    <lineage>
        <taxon>Eukaryota</taxon>
        <taxon>Fungi</taxon>
        <taxon>Dikarya</taxon>
        <taxon>Basidiomycota</taxon>
        <taxon>Pucciniomycotina</taxon>
        <taxon>Pucciniomycetes</taxon>
        <taxon>Pucciniales</taxon>
        <taxon>Pucciniaceae</taxon>
        <taxon>Puccinia</taxon>
    </lineage>
</organism>
<proteinExistence type="predicted"/>
<reference evidence="1 2" key="1">
    <citation type="submission" date="2019-05" db="EMBL/GenBank/DDBJ databases">
        <title>Emergence of the Ug99 lineage of the wheat stem rust pathogen through somatic hybridization.</title>
        <authorList>
            <person name="Li F."/>
            <person name="Upadhyaya N.M."/>
            <person name="Sperschneider J."/>
            <person name="Matny O."/>
            <person name="Nguyen-Phuc H."/>
            <person name="Mago R."/>
            <person name="Raley C."/>
            <person name="Miller M.E."/>
            <person name="Silverstein K.A.T."/>
            <person name="Henningsen E."/>
            <person name="Hirsch C.D."/>
            <person name="Visser B."/>
            <person name="Pretorius Z.A."/>
            <person name="Steffenson B.J."/>
            <person name="Schwessinger B."/>
            <person name="Dodds P.N."/>
            <person name="Figueroa M."/>
        </authorList>
    </citation>
    <scope>NUCLEOTIDE SEQUENCE [LARGE SCALE GENOMIC DNA]</scope>
    <source>
        <strain evidence="1 2">Ug99</strain>
    </source>
</reference>